<reference evidence="3" key="1">
    <citation type="journal article" date="2020" name="Stud. Mycol.">
        <title>101 Dothideomycetes genomes: a test case for predicting lifestyles and emergence of pathogens.</title>
        <authorList>
            <person name="Haridas S."/>
            <person name="Albert R."/>
            <person name="Binder M."/>
            <person name="Bloem J."/>
            <person name="Labutti K."/>
            <person name="Salamov A."/>
            <person name="Andreopoulos B."/>
            <person name="Baker S."/>
            <person name="Barry K."/>
            <person name="Bills G."/>
            <person name="Bluhm B."/>
            <person name="Cannon C."/>
            <person name="Castanera R."/>
            <person name="Culley D."/>
            <person name="Daum C."/>
            <person name="Ezra D."/>
            <person name="Gonzalez J."/>
            <person name="Henrissat B."/>
            <person name="Kuo A."/>
            <person name="Liang C."/>
            <person name="Lipzen A."/>
            <person name="Lutzoni F."/>
            <person name="Magnuson J."/>
            <person name="Mondo S."/>
            <person name="Nolan M."/>
            <person name="Ohm R."/>
            <person name="Pangilinan J."/>
            <person name="Park H.-J."/>
            <person name="Ramirez L."/>
            <person name="Alfaro M."/>
            <person name="Sun H."/>
            <person name="Tritt A."/>
            <person name="Yoshinaga Y."/>
            <person name="Zwiers L.-H."/>
            <person name="Turgeon B."/>
            <person name="Goodwin S."/>
            <person name="Spatafora J."/>
            <person name="Crous P."/>
            <person name="Grigoriev I."/>
        </authorList>
    </citation>
    <scope>NUCLEOTIDE SEQUENCE</scope>
    <source>
        <strain evidence="3">CBS 121167</strain>
    </source>
</reference>
<dbReference type="GeneID" id="54302115"/>
<dbReference type="RefSeq" id="XP_033390871.1">
    <property type="nucleotide sequence ID" value="XM_033544619.1"/>
</dbReference>
<dbReference type="PANTHER" id="PTHR46082:SF11">
    <property type="entry name" value="AAA+ ATPASE DOMAIN-CONTAINING PROTEIN-RELATED"/>
    <property type="match status" value="1"/>
</dbReference>
<dbReference type="InterPro" id="IPR053137">
    <property type="entry name" value="NLR-like"/>
</dbReference>
<dbReference type="GO" id="GO:0009116">
    <property type="term" value="P:nucleoside metabolic process"/>
    <property type="evidence" value="ECO:0007669"/>
    <property type="project" value="InterPro"/>
</dbReference>
<keyword evidence="4" id="KW-1185">Reference proteome</keyword>
<feature type="region of interest" description="Disordered" evidence="1">
    <location>
        <begin position="216"/>
        <end position="240"/>
    </location>
</feature>
<dbReference type="Pfam" id="PF01048">
    <property type="entry name" value="PNP_UDP_1"/>
    <property type="match status" value="1"/>
</dbReference>
<dbReference type="OrthoDB" id="1577640at2759"/>
<gene>
    <name evidence="3" type="ORF">K452DRAFT_323201</name>
</gene>
<accession>A0A6A6AT03</accession>
<evidence type="ECO:0000256" key="1">
    <source>
        <dbReference type="SAM" id="MobiDB-lite"/>
    </source>
</evidence>
<dbReference type="Gene3D" id="3.40.50.1580">
    <property type="entry name" value="Nucleoside phosphorylase domain"/>
    <property type="match status" value="1"/>
</dbReference>
<sequence length="336" mass="36793">MASSKALESRDEYTVGWIAALGIERAPAEETLDEEHEKPLDFVQPLTDKNSYTWGRIGEHNVVIASLEAGVYGTTSAAVTAGTLLSSFPQVRFGLLVGIGGGIPGPDIDIRLGDIAVSQPTGSSGGVIQYDLQKVKKGEQVERKDFLNKPPQILLAALANMQAKHKRKKFGVPAILKEMETRNPEMFISEPGEPGYNYQGSENDRLFNASYEHAHGKDCDDCDPEKVQQRDPRRVPENPKIHYGTIASGNTLVKDAAARIELIRHIPDGCICYEMEAAGLMNNFPCLVIRGISDYADSHKNDRWQPYAAATAAAFAKELLRYVPAGQLEAMPKALQ</sequence>
<name>A0A6A6AT03_9PEZI</name>
<evidence type="ECO:0000313" key="4">
    <source>
        <dbReference type="Proteomes" id="UP000799438"/>
    </source>
</evidence>
<dbReference type="EMBL" id="ML995656">
    <property type="protein sequence ID" value="KAF2135152.1"/>
    <property type="molecule type" value="Genomic_DNA"/>
</dbReference>
<dbReference type="PANTHER" id="PTHR46082">
    <property type="entry name" value="ATP/GTP-BINDING PROTEIN-RELATED"/>
    <property type="match status" value="1"/>
</dbReference>
<dbReference type="GO" id="GO:0003824">
    <property type="term" value="F:catalytic activity"/>
    <property type="evidence" value="ECO:0007669"/>
    <property type="project" value="InterPro"/>
</dbReference>
<organism evidence="3 4">
    <name type="scientific">Aplosporella prunicola CBS 121167</name>
    <dbReference type="NCBI Taxonomy" id="1176127"/>
    <lineage>
        <taxon>Eukaryota</taxon>
        <taxon>Fungi</taxon>
        <taxon>Dikarya</taxon>
        <taxon>Ascomycota</taxon>
        <taxon>Pezizomycotina</taxon>
        <taxon>Dothideomycetes</taxon>
        <taxon>Dothideomycetes incertae sedis</taxon>
        <taxon>Botryosphaeriales</taxon>
        <taxon>Aplosporellaceae</taxon>
        <taxon>Aplosporella</taxon>
    </lineage>
</organism>
<evidence type="ECO:0000313" key="3">
    <source>
        <dbReference type="EMBL" id="KAF2135152.1"/>
    </source>
</evidence>
<dbReference type="AlphaFoldDB" id="A0A6A6AT03"/>
<feature type="domain" description="Nucleoside phosphorylase" evidence="2">
    <location>
        <begin position="237"/>
        <end position="320"/>
    </location>
</feature>
<dbReference type="SUPFAM" id="SSF53167">
    <property type="entry name" value="Purine and uridine phosphorylases"/>
    <property type="match status" value="1"/>
</dbReference>
<dbReference type="Proteomes" id="UP000799438">
    <property type="component" value="Unassembled WGS sequence"/>
</dbReference>
<evidence type="ECO:0000259" key="2">
    <source>
        <dbReference type="Pfam" id="PF01048"/>
    </source>
</evidence>
<proteinExistence type="predicted"/>
<protein>
    <recommendedName>
        <fullName evidence="2">Nucleoside phosphorylase domain-containing protein</fullName>
    </recommendedName>
</protein>
<dbReference type="InterPro" id="IPR035994">
    <property type="entry name" value="Nucleoside_phosphorylase_sf"/>
</dbReference>
<dbReference type="InterPro" id="IPR000845">
    <property type="entry name" value="Nucleoside_phosphorylase_d"/>
</dbReference>